<dbReference type="OrthoDB" id="449241at2759"/>
<evidence type="ECO:0000256" key="2">
    <source>
        <dbReference type="ARBA" id="ARBA00005156"/>
    </source>
</evidence>
<dbReference type="PANTHER" id="PTHR10762">
    <property type="entry name" value="DIPHTHAMIDE BIOSYNTHESIS PROTEIN"/>
    <property type="match status" value="1"/>
</dbReference>
<feature type="region of interest" description="Disordered" evidence="7">
    <location>
        <begin position="689"/>
        <end position="723"/>
    </location>
</feature>
<organism evidence="8 9">
    <name type="scientific">Testicularia cyperi</name>
    <dbReference type="NCBI Taxonomy" id="1882483"/>
    <lineage>
        <taxon>Eukaryota</taxon>
        <taxon>Fungi</taxon>
        <taxon>Dikarya</taxon>
        <taxon>Basidiomycota</taxon>
        <taxon>Ustilaginomycotina</taxon>
        <taxon>Ustilaginomycetes</taxon>
        <taxon>Ustilaginales</taxon>
        <taxon>Anthracoideaceae</taxon>
        <taxon>Testicularia</taxon>
    </lineage>
</organism>
<comment type="similarity">
    <text evidence="3">Belongs to the DPH1/DPH2 family. DPH2 subfamily.</text>
</comment>
<feature type="compositionally biased region" description="Basic and acidic residues" evidence="7">
    <location>
        <begin position="567"/>
        <end position="576"/>
    </location>
</feature>
<sequence>MAAFSTTDEAILTAPLELNPVAQAATASSSGRSIYHIYDIESTAAKIVEGRFQRVALQFPDEALVDSVPVFWALKREIRAGYEKLADPLSSAQKDADETNESSASATSTNASPSNSRLLPELYILADTSYGSCCVDEVAARHVNADLVVHYGHACLSNTATLPVIYVFTKQPLDDVQRAAEQLVQSAKEYFLENEAIKALVLTYDVSWDHAIQDVYEALQACLKQHDIQLPLVRSHVDTRRNYQDKVGKSSIPTPSPAPASQSQDPACDCAKSASSGEASACGNGMMANGADNRGGCCSSGSSSNQGGCCNSSGTCVSGATTSRTSLSVFASSKHNSTEAVHASVEEQRRAQPLGPSRTVELPSGVDYSDCGYLYVGPESLSLTNLLLTLGATTSVVSYDPLTGATRQETGRTNKLLMKRYTSVLKARDASVVGLLVGTLGVQSYLPLLKHLRGLLTSKQSGRKVYTISVGKLNPAKLANFQEIDVFVLIACPENTLVDSKEFLRPIVTPFEMELAVKAGIRHQETGEEGVDWSGEYRLDLEQLVPEDVRESLKSVSIDPTSNGSKETSDDLDAGRDQVQGDEEDEDHGSSDTDQPHFSLISGTYVHRRRFDASSPSSGRTVQQIARPNSSTTAKDEVSDKAAEQSLTRSDTGGDADSHTVAIRNADGTLTTVLQSASMAHLETRTWKGLEQRLGLDEPSQLEEGREGIARGYKDAGGEGSTM</sequence>
<keyword evidence="4" id="KW-0479">Metal-binding</keyword>
<dbReference type="InParanoid" id="A0A317XRA3"/>
<dbReference type="SFLD" id="SFLDS00032">
    <property type="entry name" value="Radical_SAM_3-amino-3-carboxyp"/>
    <property type="match status" value="1"/>
</dbReference>
<feature type="region of interest" description="Disordered" evidence="7">
    <location>
        <begin position="552"/>
        <end position="598"/>
    </location>
</feature>
<dbReference type="FunCoup" id="A0A317XRA3">
    <property type="interactions" value="627"/>
</dbReference>
<dbReference type="GO" id="GO:0090560">
    <property type="term" value="F:2-(3-amino-3-carboxypropyl)histidine synthase activity"/>
    <property type="evidence" value="ECO:0007669"/>
    <property type="project" value="InterPro"/>
</dbReference>
<evidence type="ECO:0000313" key="9">
    <source>
        <dbReference type="Proteomes" id="UP000246740"/>
    </source>
</evidence>
<dbReference type="InterPro" id="IPR016435">
    <property type="entry name" value="DPH1/DPH2"/>
</dbReference>
<protein>
    <recommendedName>
        <fullName evidence="10">Diphthamide biosynthesis protein</fullName>
    </recommendedName>
</protein>
<dbReference type="Proteomes" id="UP000246740">
    <property type="component" value="Unassembled WGS sequence"/>
</dbReference>
<evidence type="ECO:0000313" key="8">
    <source>
        <dbReference type="EMBL" id="PWY99878.1"/>
    </source>
</evidence>
<dbReference type="Gene3D" id="3.40.50.11860">
    <property type="entry name" value="Diphthamide synthesis DPH1/DPH2 domain 3"/>
    <property type="match status" value="1"/>
</dbReference>
<dbReference type="Gene3D" id="3.40.50.11840">
    <property type="entry name" value="Diphthamide synthesis DPH1/DPH2 domain 1"/>
    <property type="match status" value="1"/>
</dbReference>
<evidence type="ECO:0000256" key="7">
    <source>
        <dbReference type="SAM" id="MobiDB-lite"/>
    </source>
</evidence>
<name>A0A317XRA3_9BASI</name>
<dbReference type="GO" id="GO:0017183">
    <property type="term" value="P:protein histidyl modification to diphthamide"/>
    <property type="evidence" value="ECO:0007669"/>
    <property type="project" value="UniProtKB-UniPathway"/>
</dbReference>
<dbReference type="PANTHER" id="PTHR10762:SF2">
    <property type="entry name" value="2-(3-AMINO-3-CARBOXYPROPYL)HISTIDINE SYNTHASE SUBUNIT 2"/>
    <property type="match status" value="1"/>
</dbReference>
<evidence type="ECO:0000256" key="1">
    <source>
        <dbReference type="ARBA" id="ARBA00001966"/>
    </source>
</evidence>
<feature type="compositionally biased region" description="Polar residues" evidence="7">
    <location>
        <begin position="554"/>
        <end position="566"/>
    </location>
</feature>
<comment type="pathway">
    <text evidence="2">Protein modification; peptidyl-diphthamide biosynthesis.</text>
</comment>
<dbReference type="SFLD" id="SFLDF00408">
    <property type="entry name" value="Diphthamide_biosynthesis_famil"/>
    <property type="match status" value="1"/>
</dbReference>
<keyword evidence="5" id="KW-0408">Iron</keyword>
<comment type="cofactor">
    <cofactor evidence="1">
        <name>[4Fe-4S] cluster</name>
        <dbReference type="ChEBI" id="CHEBI:49883"/>
    </cofactor>
</comment>
<proteinExistence type="inferred from homology"/>
<dbReference type="InterPro" id="IPR042263">
    <property type="entry name" value="DPH1/DPH2_1"/>
</dbReference>
<feature type="compositionally biased region" description="Basic and acidic residues" evidence="7">
    <location>
        <begin position="634"/>
        <end position="643"/>
    </location>
</feature>
<feature type="compositionally biased region" description="Basic and acidic residues" evidence="7">
    <location>
        <begin position="703"/>
        <end position="717"/>
    </location>
</feature>
<evidence type="ECO:0008006" key="10">
    <source>
        <dbReference type="Google" id="ProtNLM"/>
    </source>
</evidence>
<keyword evidence="9" id="KW-1185">Reference proteome</keyword>
<feature type="compositionally biased region" description="Polar residues" evidence="7">
    <location>
        <begin position="614"/>
        <end position="633"/>
    </location>
</feature>
<evidence type="ECO:0000256" key="4">
    <source>
        <dbReference type="ARBA" id="ARBA00022723"/>
    </source>
</evidence>
<gene>
    <name evidence="8" type="ORF">BCV70DRAFT_227108</name>
</gene>
<feature type="region of interest" description="Disordered" evidence="7">
    <location>
        <begin position="611"/>
        <end position="659"/>
    </location>
</feature>
<evidence type="ECO:0000256" key="5">
    <source>
        <dbReference type="ARBA" id="ARBA00023004"/>
    </source>
</evidence>
<dbReference type="SFLD" id="SFLDG01121">
    <property type="entry name" value="Diphthamide_biosynthesis"/>
    <property type="match status" value="1"/>
</dbReference>
<dbReference type="FunFam" id="3.40.50.11860:FF:000001">
    <property type="entry name" value="2-(3-amino-3-carboxypropyl)histidine synthase subunit 2"/>
    <property type="match status" value="1"/>
</dbReference>
<dbReference type="Pfam" id="PF01866">
    <property type="entry name" value="Diphthamide_syn"/>
    <property type="match status" value="2"/>
</dbReference>
<evidence type="ECO:0000256" key="3">
    <source>
        <dbReference type="ARBA" id="ARBA00006179"/>
    </source>
</evidence>
<dbReference type="UniPathway" id="UPA00559"/>
<evidence type="ECO:0000256" key="6">
    <source>
        <dbReference type="ARBA" id="ARBA00023014"/>
    </source>
</evidence>
<dbReference type="GO" id="GO:0046872">
    <property type="term" value="F:metal ion binding"/>
    <property type="evidence" value="ECO:0007669"/>
    <property type="project" value="UniProtKB-KW"/>
</dbReference>
<dbReference type="AlphaFoldDB" id="A0A317XRA3"/>
<dbReference type="NCBIfam" id="TIGR00322">
    <property type="entry name" value="diphth2_R"/>
    <property type="match status" value="2"/>
</dbReference>
<accession>A0A317XRA3</accession>
<dbReference type="GO" id="GO:0051536">
    <property type="term" value="F:iron-sulfur cluster binding"/>
    <property type="evidence" value="ECO:0007669"/>
    <property type="project" value="UniProtKB-KW"/>
</dbReference>
<feature type="compositionally biased region" description="Low complexity" evidence="7">
    <location>
        <begin position="101"/>
        <end position="114"/>
    </location>
</feature>
<dbReference type="InterPro" id="IPR042265">
    <property type="entry name" value="DPH1/DPH2_3"/>
</dbReference>
<reference evidence="8 9" key="1">
    <citation type="journal article" date="2018" name="Mol. Biol. Evol.">
        <title>Broad Genomic Sampling Reveals a Smut Pathogenic Ancestry of the Fungal Clade Ustilaginomycotina.</title>
        <authorList>
            <person name="Kijpornyongpan T."/>
            <person name="Mondo S.J."/>
            <person name="Barry K."/>
            <person name="Sandor L."/>
            <person name="Lee J."/>
            <person name="Lipzen A."/>
            <person name="Pangilinan J."/>
            <person name="LaButti K."/>
            <person name="Hainaut M."/>
            <person name="Henrissat B."/>
            <person name="Grigoriev I.V."/>
            <person name="Spatafora J.W."/>
            <person name="Aime M.C."/>
        </authorList>
    </citation>
    <scope>NUCLEOTIDE SEQUENCE [LARGE SCALE GENOMIC DNA]</scope>
    <source>
        <strain evidence="8 9">MCA 3645</strain>
    </source>
</reference>
<dbReference type="STRING" id="1882483.A0A317XRA3"/>
<dbReference type="EMBL" id="KZ819194">
    <property type="protein sequence ID" value="PWY99878.1"/>
    <property type="molecule type" value="Genomic_DNA"/>
</dbReference>
<keyword evidence="6" id="KW-0411">Iron-sulfur</keyword>
<feature type="region of interest" description="Disordered" evidence="7">
    <location>
        <begin position="244"/>
        <end position="269"/>
    </location>
</feature>
<feature type="region of interest" description="Disordered" evidence="7">
    <location>
        <begin position="89"/>
        <end position="114"/>
    </location>
</feature>